<dbReference type="EMBL" id="JAJSOF020000015">
    <property type="protein sequence ID" value="KAJ4442095.1"/>
    <property type="molecule type" value="Genomic_DNA"/>
</dbReference>
<accession>A0ABQ8T8T2</accession>
<evidence type="ECO:0000313" key="4">
    <source>
        <dbReference type="Proteomes" id="UP001148838"/>
    </source>
</evidence>
<dbReference type="PANTHER" id="PTHR34343">
    <property type="entry name" value="SEROLOGICALLY DEFINED COLON CANCER ANTIGEN 8"/>
    <property type="match status" value="1"/>
</dbReference>
<dbReference type="Proteomes" id="UP001148838">
    <property type="component" value="Unassembled WGS sequence"/>
</dbReference>
<comment type="caution">
    <text evidence="3">The sequence shown here is derived from an EMBL/GenBank/DDBJ whole genome shotgun (WGS) entry which is preliminary data.</text>
</comment>
<reference evidence="3 4" key="1">
    <citation type="journal article" date="2022" name="Allergy">
        <title>Genome assembly and annotation of Periplaneta americana reveal a comprehensive cockroach allergen profile.</title>
        <authorList>
            <person name="Wang L."/>
            <person name="Xiong Q."/>
            <person name="Saelim N."/>
            <person name="Wang L."/>
            <person name="Nong W."/>
            <person name="Wan A.T."/>
            <person name="Shi M."/>
            <person name="Liu X."/>
            <person name="Cao Q."/>
            <person name="Hui J.H.L."/>
            <person name="Sookrung N."/>
            <person name="Leung T.F."/>
            <person name="Tungtrongchitr A."/>
            <person name="Tsui S.K.W."/>
        </authorList>
    </citation>
    <scope>NUCLEOTIDE SEQUENCE [LARGE SCALE GENOMIC DNA]</scope>
    <source>
        <strain evidence="3">PWHHKU_190912</strain>
    </source>
</reference>
<evidence type="ECO:0000313" key="3">
    <source>
        <dbReference type="EMBL" id="KAJ4442095.1"/>
    </source>
</evidence>
<evidence type="ECO:0000256" key="2">
    <source>
        <dbReference type="SAM" id="MobiDB-lite"/>
    </source>
</evidence>
<organism evidence="3 4">
    <name type="scientific">Periplaneta americana</name>
    <name type="common">American cockroach</name>
    <name type="synonym">Blatta americana</name>
    <dbReference type="NCBI Taxonomy" id="6978"/>
    <lineage>
        <taxon>Eukaryota</taxon>
        <taxon>Metazoa</taxon>
        <taxon>Ecdysozoa</taxon>
        <taxon>Arthropoda</taxon>
        <taxon>Hexapoda</taxon>
        <taxon>Insecta</taxon>
        <taxon>Pterygota</taxon>
        <taxon>Neoptera</taxon>
        <taxon>Polyneoptera</taxon>
        <taxon>Dictyoptera</taxon>
        <taxon>Blattodea</taxon>
        <taxon>Blattoidea</taxon>
        <taxon>Blattidae</taxon>
        <taxon>Blattinae</taxon>
        <taxon>Periplaneta</taxon>
    </lineage>
</organism>
<feature type="coiled-coil region" evidence="1">
    <location>
        <begin position="236"/>
        <end position="270"/>
    </location>
</feature>
<protein>
    <submittedName>
        <fullName evidence="3">Uncharacterized protein</fullName>
    </submittedName>
</protein>
<feature type="region of interest" description="Disordered" evidence="2">
    <location>
        <begin position="198"/>
        <end position="219"/>
    </location>
</feature>
<keyword evidence="1" id="KW-0175">Coiled coil</keyword>
<dbReference type="InterPro" id="IPR031887">
    <property type="entry name" value="SDCCAG8"/>
</dbReference>
<dbReference type="PANTHER" id="PTHR34343:SF1">
    <property type="entry name" value="SEROLOGICALLY DEFINED COLON CANCER ANTIGEN 8"/>
    <property type="match status" value="1"/>
</dbReference>
<name>A0ABQ8T8T2_PERAM</name>
<evidence type="ECO:0000256" key="1">
    <source>
        <dbReference type="SAM" id="Coils"/>
    </source>
</evidence>
<feature type="coiled-coil region" evidence="1">
    <location>
        <begin position="11"/>
        <end position="53"/>
    </location>
</feature>
<sequence>MGMNPGLLNRRIRAELEVRRLKDELDRQHEKMRELLQEQGRKVQDERMQLERRYTQQMEQLSTDLTSQWDSSSKLQLELEKQRRVEADLRRDVQQKSTTVEELKKELQNKISSLQSELVQAAVDRGSLEQELAASRLAVERAERDGRQEASRLQAEVAALRQRLDRADADLMHSRRENLRLMEQIASLEREVNLAKLAKESADRSSSSPSKQKTGQREKELAAMVMDMEAKHVQTVAELEGMIQSQNQVMEKLKDECHSLTQRLEESSARHKHYFWEFDFDFGKSRFDDLVLLLAITIIAF</sequence>
<dbReference type="Pfam" id="PF15964">
    <property type="entry name" value="CCCAP"/>
    <property type="match status" value="1"/>
</dbReference>
<keyword evidence="4" id="KW-1185">Reference proteome</keyword>
<proteinExistence type="predicted"/>
<feature type="compositionally biased region" description="Polar residues" evidence="2">
    <location>
        <begin position="204"/>
        <end position="213"/>
    </location>
</feature>
<gene>
    <name evidence="3" type="ORF">ANN_11961</name>
</gene>